<evidence type="ECO:0000256" key="2">
    <source>
        <dbReference type="ARBA" id="ARBA00006269"/>
    </source>
</evidence>
<dbReference type="GO" id="GO:0005664">
    <property type="term" value="C:nuclear origin of replication recognition complex"/>
    <property type="evidence" value="ECO:0007669"/>
    <property type="project" value="TreeGrafter"/>
</dbReference>
<feature type="domain" description="Orc1-like AAA ATPase" evidence="7">
    <location>
        <begin position="20"/>
        <end position="184"/>
    </location>
</feature>
<dbReference type="Pfam" id="PF21639">
    <property type="entry name" value="ORC5_lid"/>
    <property type="match status" value="1"/>
</dbReference>
<name>A0A9P7YLR5_9HELO</name>
<evidence type="ECO:0000256" key="1">
    <source>
        <dbReference type="ARBA" id="ARBA00004123"/>
    </source>
</evidence>
<organism evidence="10 11">
    <name type="scientific">Amylocarpus encephaloides</name>
    <dbReference type="NCBI Taxonomy" id="45428"/>
    <lineage>
        <taxon>Eukaryota</taxon>
        <taxon>Fungi</taxon>
        <taxon>Dikarya</taxon>
        <taxon>Ascomycota</taxon>
        <taxon>Pezizomycotina</taxon>
        <taxon>Leotiomycetes</taxon>
        <taxon>Helotiales</taxon>
        <taxon>Helotiales incertae sedis</taxon>
        <taxon>Amylocarpus</taxon>
    </lineage>
</organism>
<dbReference type="InterPro" id="IPR027417">
    <property type="entry name" value="P-loop_NTPase"/>
</dbReference>
<dbReference type="OrthoDB" id="365981at2759"/>
<dbReference type="Gene3D" id="3.40.50.300">
    <property type="entry name" value="P-loop containing nucleotide triphosphate hydrolases"/>
    <property type="match status" value="1"/>
</dbReference>
<dbReference type="GO" id="GO:0003688">
    <property type="term" value="F:DNA replication origin binding"/>
    <property type="evidence" value="ECO:0007669"/>
    <property type="project" value="TreeGrafter"/>
</dbReference>
<protein>
    <submittedName>
        <fullName evidence="10">Origin recognition complex subunit 5 C-terminus-domain-containing protein</fullName>
    </submittedName>
</protein>
<sequence>MTTSLFSLPNEVILSALAAQFPCRGQQIISLYTLVTTRGALSRNIVLHGLTATGKSAITKAILEKISTPALQDDIANPHPIEPTDQLRYAMIKSAECITGRHLLEQTIGAVAKAIGWEGNVGRCENVATLVVVVGKMMECWTESGDESVSRRLVLVFDAIDRQRDVPTTMLPALARMAETIPNLSSVYIVTAPRPNFLHRPGVPHIQFPSYTKAELLQIVSSLEPTPRLLTGSEDTKNVWTRFCPAVYDSLSKHSGRDILSFRHVCMSLWPRFIQPILDGTHYPTPFSRLLVANRSLFQNDGVLTPSIISPKTFNVKPQTQFKLPALASQLPFHTRLLLLASYLASFNPARTDITHFMKSALAKRRKKGGGTALTKSNAGTSKNRKISRKLLGPQAFVLERMLAIFMCLRDDAGGRKGNLKARRAALEDVNGSADVHTAIATLASLRLLVRMGVSNSADALDGGSRYKVAVGWEVVRVIGRSVGIEMEDYLAD</sequence>
<evidence type="ECO:0000256" key="5">
    <source>
        <dbReference type="ARBA" id="ARBA00022840"/>
    </source>
</evidence>
<dbReference type="InterPro" id="IPR020796">
    <property type="entry name" value="ORC5"/>
</dbReference>
<feature type="domain" description="Origin recognition complex subunit 5 C-terminal" evidence="8">
    <location>
        <begin position="331"/>
        <end position="491"/>
    </location>
</feature>
<evidence type="ECO:0000256" key="4">
    <source>
        <dbReference type="ARBA" id="ARBA00022741"/>
    </source>
</evidence>
<dbReference type="GO" id="GO:0006270">
    <property type="term" value="P:DNA replication initiation"/>
    <property type="evidence" value="ECO:0007669"/>
    <property type="project" value="TreeGrafter"/>
</dbReference>
<accession>A0A9P7YLR5</accession>
<dbReference type="PANTHER" id="PTHR12705:SF0">
    <property type="entry name" value="ORIGIN RECOGNITION COMPLEX SUBUNIT 5"/>
    <property type="match status" value="1"/>
</dbReference>
<dbReference type="InterPro" id="IPR047088">
    <property type="entry name" value="ORC5_C"/>
</dbReference>
<keyword evidence="4" id="KW-0547">Nucleotide-binding</keyword>
<dbReference type="SUPFAM" id="SSF52540">
    <property type="entry name" value="P-loop containing nucleoside triphosphate hydrolases"/>
    <property type="match status" value="1"/>
</dbReference>
<dbReference type="PANTHER" id="PTHR12705">
    <property type="entry name" value="ORIGIN RECOGNITION COMPLEX SUBUNIT 5"/>
    <property type="match status" value="1"/>
</dbReference>
<evidence type="ECO:0000256" key="3">
    <source>
        <dbReference type="ARBA" id="ARBA00022705"/>
    </source>
</evidence>
<feature type="domain" description="ORC5 lid" evidence="9">
    <location>
        <begin position="240"/>
        <end position="299"/>
    </location>
</feature>
<reference evidence="10" key="1">
    <citation type="journal article" date="2021" name="IMA Fungus">
        <title>Genomic characterization of three marine fungi, including Emericellopsis atlantica sp. nov. with signatures of a generalist lifestyle and marine biomass degradation.</title>
        <authorList>
            <person name="Hagestad O.C."/>
            <person name="Hou L."/>
            <person name="Andersen J.H."/>
            <person name="Hansen E.H."/>
            <person name="Altermark B."/>
            <person name="Li C."/>
            <person name="Kuhnert E."/>
            <person name="Cox R.J."/>
            <person name="Crous P.W."/>
            <person name="Spatafora J.W."/>
            <person name="Lail K."/>
            <person name="Amirebrahimi M."/>
            <person name="Lipzen A."/>
            <person name="Pangilinan J."/>
            <person name="Andreopoulos W."/>
            <person name="Hayes R.D."/>
            <person name="Ng V."/>
            <person name="Grigoriev I.V."/>
            <person name="Jackson S.A."/>
            <person name="Sutton T.D.S."/>
            <person name="Dobson A.D.W."/>
            <person name="Rama T."/>
        </authorList>
    </citation>
    <scope>NUCLEOTIDE SEQUENCE</scope>
    <source>
        <strain evidence="10">TRa018bII</strain>
    </source>
</reference>
<comment type="caution">
    <text evidence="10">The sequence shown here is derived from an EMBL/GenBank/DDBJ whole genome shotgun (WGS) entry which is preliminary data.</text>
</comment>
<proteinExistence type="inferred from homology"/>
<keyword evidence="6" id="KW-0539">Nucleus</keyword>
<dbReference type="EMBL" id="MU251414">
    <property type="protein sequence ID" value="KAG9236149.1"/>
    <property type="molecule type" value="Genomic_DNA"/>
</dbReference>
<comment type="similarity">
    <text evidence="2">Belongs to the ORC5 family.</text>
</comment>
<dbReference type="AlphaFoldDB" id="A0A9P7YLR5"/>
<evidence type="ECO:0000259" key="8">
    <source>
        <dbReference type="Pfam" id="PF14630"/>
    </source>
</evidence>
<keyword evidence="5" id="KW-0067">ATP-binding</keyword>
<comment type="subcellular location">
    <subcellularLocation>
        <location evidence="1">Nucleus</location>
    </subcellularLocation>
</comment>
<dbReference type="InterPro" id="IPR048866">
    <property type="entry name" value="ORC5_lid"/>
</dbReference>
<evidence type="ECO:0000256" key="6">
    <source>
        <dbReference type="ARBA" id="ARBA00023242"/>
    </source>
</evidence>
<evidence type="ECO:0000313" key="10">
    <source>
        <dbReference type="EMBL" id="KAG9236149.1"/>
    </source>
</evidence>
<dbReference type="Pfam" id="PF13191">
    <property type="entry name" value="AAA_16"/>
    <property type="match status" value="1"/>
</dbReference>
<keyword evidence="3" id="KW-0235">DNA replication</keyword>
<evidence type="ECO:0000259" key="7">
    <source>
        <dbReference type="Pfam" id="PF13191"/>
    </source>
</evidence>
<gene>
    <name evidence="10" type="ORF">BJ875DRAFT_241485</name>
</gene>
<evidence type="ECO:0000259" key="9">
    <source>
        <dbReference type="Pfam" id="PF21639"/>
    </source>
</evidence>
<dbReference type="Proteomes" id="UP000824998">
    <property type="component" value="Unassembled WGS sequence"/>
</dbReference>
<dbReference type="Pfam" id="PF14630">
    <property type="entry name" value="ORC5_C"/>
    <property type="match status" value="1"/>
</dbReference>
<dbReference type="InterPro" id="IPR041664">
    <property type="entry name" value="AAA_16"/>
</dbReference>
<keyword evidence="11" id="KW-1185">Reference proteome</keyword>
<evidence type="ECO:0000313" key="11">
    <source>
        <dbReference type="Proteomes" id="UP000824998"/>
    </source>
</evidence>